<organism evidence="3 4">
    <name type="scientific">Hymenobacter antarcticus</name>
    <dbReference type="NCBI Taxonomy" id="486270"/>
    <lineage>
        <taxon>Bacteria</taxon>
        <taxon>Pseudomonadati</taxon>
        <taxon>Bacteroidota</taxon>
        <taxon>Cytophagia</taxon>
        <taxon>Cytophagales</taxon>
        <taxon>Hymenobacteraceae</taxon>
        <taxon>Hymenobacter</taxon>
    </lineage>
</organism>
<dbReference type="EMBL" id="BAABDI010000008">
    <property type="protein sequence ID" value="GAA3970473.1"/>
    <property type="molecule type" value="Genomic_DNA"/>
</dbReference>
<comment type="caution">
    <text evidence="3">The sequence shown here is derived from an EMBL/GenBank/DDBJ whole genome shotgun (WGS) entry which is preliminary data.</text>
</comment>
<evidence type="ECO:0000256" key="1">
    <source>
        <dbReference type="SAM" id="SignalP"/>
    </source>
</evidence>
<sequence length="1179" mass="118254">MLALSLLLLLLGPGVLSTAAQTPTAGLIFKPATAGTPGAAVLDPNGDGYVSAAATGFAPAGGDLGTQSEIPYKYLPQRTSLEPNADLRVGPSNKFTDFADVTGGGSSVGFFVDGNGNYMFRFRLGSSAPNSKGYSIAIDTDNKFGFTGPNADPNAVAHNPGFEMEILLASNFGVRLYNIDGTANPSDPGLDNVGGPDGSMIELPYVSYAQKALAVTTNGGDPDVFYDFYIPLSVIQAQFGDRTFFNSTGTTAVPFTLNTALRLVANTIIAPHSVTHYQNISDIGGVNDAAYPNPDYAYIDLVTGSTATTGATVPTTLGNAIPARSAAPVVSSPLLTGATSVSGTSAEAAGTVITVFVNGTALGTTTTVQSGGTWTLAGIAALASGALVKATATAAGKSQSDFSNEVQAAGSTACATAVPAMPTCIDLNGRGFTGTTTANHRVYVRTPDGALMTGLAANPVLTDATGAYAFSSQGGNSTCTTGQTNTFKGTYFLSQAPPAASGGCESAGLQLCINAAVNAAPVVTTARPITASTASLGGTATAGGTVLLYVDGQRYSAVTATGGNFTFSTATATLPALATGRTLTLYAYVSGNSGTCLSSGVALNVVAARTVAPPEVSDPLMVGGTVVSGTSGEAVGAAITLSTYTLVNGVPTSTVTYSTTVLAGGAWSVTVPALTAGLNASATVTPANYGTSAVSNVVVVQSQTASVPVISGTYAEKGTSITGTSAAPTGSLITVYEDGDVLGTTTVAAGGTWTLAGLSNGSGLSPNTAYPALYAGGVLTATATETGKLASAASAPVPVGCATIADKSFSTGAICQNQVASFTVTNVEPGVVYSLQDATSGSSVATGYSRVGTGAGTSSLTLSTAPFATAGTYSIKLNAYSVGAVNCSQTTAAVPLTVNPLPIDKALGAQASAVSAGNSGTTITVATSEVGVSYQLVDTGNNSSVGGPQAGTGNTLGLPTGPIAATTTYAVSAVTTNSCARQLSQTRTITYSTVPLPVELTAFEAEARGEDAALVWRTASERNNDHFEVERSLDGRGFTPVERIPGAGNSSQPLAYAWTDARSGRLAEVVYYRLRQVDGGGTAAYSPVRAVKFGPLARPARLVLYPNPAASKVTLDLSLVPAGTYAIQILNATGQTVRTERLRAGQVHELDVTALAAGLYEVHVQGAGLSLNSRLVKLL</sequence>
<reference evidence="4" key="1">
    <citation type="journal article" date="2019" name="Int. J. Syst. Evol. Microbiol.">
        <title>The Global Catalogue of Microorganisms (GCM) 10K type strain sequencing project: providing services to taxonomists for standard genome sequencing and annotation.</title>
        <authorList>
            <consortium name="The Broad Institute Genomics Platform"/>
            <consortium name="The Broad Institute Genome Sequencing Center for Infectious Disease"/>
            <person name="Wu L."/>
            <person name="Ma J."/>
        </authorList>
    </citation>
    <scope>NUCLEOTIDE SEQUENCE [LARGE SCALE GENOMIC DNA]</scope>
    <source>
        <strain evidence="4">JCM 17217</strain>
    </source>
</reference>
<feature type="domain" description="Secretion system C-terminal sorting" evidence="2">
    <location>
        <begin position="1104"/>
        <end position="1168"/>
    </location>
</feature>
<name>A0ABP7PT68_9BACT</name>
<feature type="chain" id="PRO_5046021288" description="Secretion system C-terminal sorting domain-containing protein" evidence="1">
    <location>
        <begin position="20"/>
        <end position="1179"/>
    </location>
</feature>
<dbReference type="InterPro" id="IPR013783">
    <property type="entry name" value="Ig-like_fold"/>
</dbReference>
<proteinExistence type="predicted"/>
<dbReference type="NCBIfam" id="NF033510">
    <property type="entry name" value="Ca_tandemer"/>
    <property type="match status" value="1"/>
</dbReference>
<protein>
    <recommendedName>
        <fullName evidence="2">Secretion system C-terminal sorting domain-containing protein</fullName>
    </recommendedName>
</protein>
<evidence type="ECO:0000259" key="2">
    <source>
        <dbReference type="Pfam" id="PF18962"/>
    </source>
</evidence>
<dbReference type="InterPro" id="IPR026444">
    <property type="entry name" value="Secre_tail"/>
</dbReference>
<accession>A0ABP7PT68</accession>
<dbReference type="Gene3D" id="2.60.40.10">
    <property type="entry name" value="Immunoglobulins"/>
    <property type="match status" value="1"/>
</dbReference>
<dbReference type="NCBIfam" id="TIGR04183">
    <property type="entry name" value="Por_Secre_tail"/>
    <property type="match status" value="1"/>
</dbReference>
<feature type="signal peptide" evidence="1">
    <location>
        <begin position="1"/>
        <end position="19"/>
    </location>
</feature>
<evidence type="ECO:0000313" key="4">
    <source>
        <dbReference type="Proteomes" id="UP001501556"/>
    </source>
</evidence>
<dbReference type="Proteomes" id="UP001501556">
    <property type="component" value="Unassembled WGS sequence"/>
</dbReference>
<gene>
    <name evidence="3" type="ORF">GCM10022407_15390</name>
</gene>
<keyword evidence="1" id="KW-0732">Signal</keyword>
<evidence type="ECO:0000313" key="3">
    <source>
        <dbReference type="EMBL" id="GAA3970473.1"/>
    </source>
</evidence>
<dbReference type="Pfam" id="PF18962">
    <property type="entry name" value="Por_Secre_tail"/>
    <property type="match status" value="1"/>
</dbReference>
<keyword evidence="4" id="KW-1185">Reference proteome</keyword>